<comment type="caution">
    <text evidence="1">The sequence shown here is derived from an EMBL/GenBank/DDBJ whole genome shotgun (WGS) entry which is preliminary data.</text>
</comment>
<dbReference type="EMBL" id="JADIND010000153">
    <property type="protein sequence ID" value="MBO8431121.1"/>
    <property type="molecule type" value="Genomic_DNA"/>
</dbReference>
<evidence type="ECO:0000313" key="2">
    <source>
        <dbReference type="Proteomes" id="UP000823632"/>
    </source>
</evidence>
<organism evidence="1 2">
    <name type="scientific">Candidatus Scatousia excrementipullorum</name>
    <dbReference type="NCBI Taxonomy" id="2840936"/>
    <lineage>
        <taxon>Bacteria</taxon>
        <taxon>Candidatus Scatousia</taxon>
    </lineage>
</organism>
<gene>
    <name evidence="1" type="ORF">IAC76_07005</name>
</gene>
<protein>
    <recommendedName>
        <fullName evidence="3">DUF4145 domain-containing protein</fullName>
    </recommendedName>
</protein>
<name>A0A9D9GZV1_9BACT</name>
<reference evidence="1" key="1">
    <citation type="submission" date="2020-10" db="EMBL/GenBank/DDBJ databases">
        <authorList>
            <person name="Gilroy R."/>
        </authorList>
    </citation>
    <scope>NUCLEOTIDE SEQUENCE</scope>
    <source>
        <strain evidence="1">10192</strain>
    </source>
</reference>
<dbReference type="AlphaFoldDB" id="A0A9D9GZV1"/>
<evidence type="ECO:0008006" key="3">
    <source>
        <dbReference type="Google" id="ProtNLM"/>
    </source>
</evidence>
<feature type="non-terminal residue" evidence="1">
    <location>
        <position position="141"/>
    </location>
</feature>
<dbReference type="Proteomes" id="UP000823632">
    <property type="component" value="Unassembled WGS sequence"/>
</dbReference>
<proteinExistence type="predicted"/>
<sequence length="141" mass="16228">MTNFKFLKEIDNDLYKIASEAENLYRDEYFEQCITQTRKFAENICKKVLKNNRRPDDTFDEMLATLKGMSHGTAREKEFIEDLYFLKKCGNASVHSNTTGHSGIKALECLQRAFEAAVNFASSIPNSNPDIENLIYDEELL</sequence>
<accession>A0A9D9GZV1</accession>
<reference evidence="1" key="2">
    <citation type="journal article" date="2021" name="PeerJ">
        <title>Extensive microbial diversity within the chicken gut microbiome revealed by metagenomics and culture.</title>
        <authorList>
            <person name="Gilroy R."/>
            <person name="Ravi A."/>
            <person name="Getino M."/>
            <person name="Pursley I."/>
            <person name="Horton D.L."/>
            <person name="Alikhan N.F."/>
            <person name="Baker D."/>
            <person name="Gharbi K."/>
            <person name="Hall N."/>
            <person name="Watson M."/>
            <person name="Adriaenssens E.M."/>
            <person name="Foster-Nyarko E."/>
            <person name="Jarju S."/>
            <person name="Secka A."/>
            <person name="Antonio M."/>
            <person name="Oren A."/>
            <person name="Chaudhuri R.R."/>
            <person name="La Ragione R."/>
            <person name="Hildebrand F."/>
            <person name="Pallen M.J."/>
        </authorList>
    </citation>
    <scope>NUCLEOTIDE SEQUENCE</scope>
    <source>
        <strain evidence="1">10192</strain>
    </source>
</reference>
<evidence type="ECO:0000313" key="1">
    <source>
        <dbReference type="EMBL" id="MBO8431121.1"/>
    </source>
</evidence>